<feature type="transmembrane region" description="Helical" evidence="6">
    <location>
        <begin position="206"/>
        <end position="226"/>
    </location>
</feature>
<dbReference type="Pfam" id="PF02104">
    <property type="entry name" value="SURF1"/>
    <property type="match status" value="1"/>
</dbReference>
<dbReference type="PANTHER" id="PTHR23427:SF2">
    <property type="entry name" value="SURFEIT LOCUS PROTEIN 1"/>
    <property type="match status" value="1"/>
</dbReference>
<dbReference type="CDD" id="cd06662">
    <property type="entry name" value="SURF1"/>
    <property type="match status" value="1"/>
</dbReference>
<keyword evidence="8" id="KW-1185">Reference proteome</keyword>
<dbReference type="EMBL" id="JAJTWT010000005">
    <property type="protein sequence ID" value="MCE4538379.1"/>
    <property type="molecule type" value="Genomic_DNA"/>
</dbReference>
<accession>A0ABS8XII2</accession>
<evidence type="ECO:0000256" key="3">
    <source>
        <dbReference type="ARBA" id="ARBA00022692"/>
    </source>
</evidence>
<evidence type="ECO:0000256" key="5">
    <source>
        <dbReference type="ARBA" id="ARBA00023136"/>
    </source>
</evidence>
<keyword evidence="6" id="KW-1003">Cell membrane</keyword>
<dbReference type="Proteomes" id="UP001201463">
    <property type="component" value="Unassembled WGS sequence"/>
</dbReference>
<comment type="caution">
    <text evidence="7">The sequence shown here is derived from an EMBL/GenBank/DDBJ whole genome shotgun (WGS) entry which is preliminary data.</text>
</comment>
<evidence type="ECO:0000256" key="1">
    <source>
        <dbReference type="ARBA" id="ARBA00004370"/>
    </source>
</evidence>
<dbReference type="InterPro" id="IPR002994">
    <property type="entry name" value="Surf1/Shy1"/>
</dbReference>
<evidence type="ECO:0000256" key="2">
    <source>
        <dbReference type="ARBA" id="ARBA00007165"/>
    </source>
</evidence>
<organism evidence="7 8">
    <name type="scientific">Pelomonas caseinilytica</name>
    <dbReference type="NCBI Taxonomy" id="2906763"/>
    <lineage>
        <taxon>Bacteria</taxon>
        <taxon>Pseudomonadati</taxon>
        <taxon>Pseudomonadota</taxon>
        <taxon>Betaproteobacteria</taxon>
        <taxon>Burkholderiales</taxon>
        <taxon>Sphaerotilaceae</taxon>
        <taxon>Roseateles</taxon>
    </lineage>
</organism>
<keyword evidence="4 6" id="KW-1133">Transmembrane helix</keyword>
<evidence type="ECO:0000313" key="7">
    <source>
        <dbReference type="EMBL" id="MCE4538379.1"/>
    </source>
</evidence>
<dbReference type="RefSeq" id="WP_233392813.1">
    <property type="nucleotide sequence ID" value="NZ_JAJTWT010000005.1"/>
</dbReference>
<proteinExistence type="inferred from homology"/>
<dbReference type="PROSITE" id="PS50895">
    <property type="entry name" value="SURF1"/>
    <property type="match status" value="1"/>
</dbReference>
<dbReference type="InterPro" id="IPR045214">
    <property type="entry name" value="Surf1/Surf4"/>
</dbReference>
<evidence type="ECO:0000313" key="8">
    <source>
        <dbReference type="Proteomes" id="UP001201463"/>
    </source>
</evidence>
<reference evidence="7 8" key="1">
    <citation type="submission" date="2021-12" db="EMBL/GenBank/DDBJ databases">
        <title>Genome seq of p7.</title>
        <authorList>
            <person name="Seo T."/>
        </authorList>
    </citation>
    <scope>NUCLEOTIDE SEQUENCE [LARGE SCALE GENOMIC DNA]</scope>
    <source>
        <strain evidence="7 8">P7</strain>
    </source>
</reference>
<name>A0ABS8XII2_9BURK</name>
<dbReference type="PANTHER" id="PTHR23427">
    <property type="entry name" value="SURFEIT LOCUS PROTEIN"/>
    <property type="match status" value="1"/>
</dbReference>
<protein>
    <recommendedName>
        <fullName evidence="6">SURF1-like protein</fullName>
    </recommendedName>
</protein>
<sequence>MTARRWLILAAALLGAALTARLGVWQLDRAAQKIALQAAIDAEAVRPALGNAELATDGAGQVHRQVRLRGRWVAERTVWLDNRPMDGRAGFHVVTPLRLAGRGDAVLVERGWAPRDPYDRKHLPPVDTPSGEVEVVGRLAASPSRLYQLGEGSTGTIRQNLDPAAFAVESGLALLPLTVVQTAPAGAQDGLLRHWPASDLGLQKHYGYAFQWFALCALILGLYVWFQLVRPRLRKP</sequence>
<evidence type="ECO:0000256" key="6">
    <source>
        <dbReference type="RuleBase" id="RU363076"/>
    </source>
</evidence>
<comment type="similarity">
    <text evidence="2 6">Belongs to the SURF1 family.</text>
</comment>
<comment type="subcellular location">
    <subcellularLocation>
        <location evidence="6">Cell membrane</location>
        <topology evidence="6">Multi-pass membrane protein</topology>
    </subcellularLocation>
    <subcellularLocation>
        <location evidence="1">Membrane</location>
    </subcellularLocation>
</comment>
<gene>
    <name evidence="7" type="ORF">LXT12_14070</name>
</gene>
<keyword evidence="3 6" id="KW-0812">Transmembrane</keyword>
<comment type="caution">
    <text evidence="6">Lacks conserved residue(s) required for the propagation of feature annotation.</text>
</comment>
<keyword evidence="5 6" id="KW-0472">Membrane</keyword>
<evidence type="ECO:0000256" key="4">
    <source>
        <dbReference type="ARBA" id="ARBA00022989"/>
    </source>
</evidence>